<dbReference type="PANTHER" id="PTHR35841">
    <property type="entry name" value="PHOSPHONATES-BINDING PERIPLASMIC PROTEIN"/>
    <property type="match status" value="1"/>
</dbReference>
<dbReference type="PANTHER" id="PTHR35841:SF1">
    <property type="entry name" value="PHOSPHONATES-BINDING PERIPLASMIC PROTEIN"/>
    <property type="match status" value="1"/>
</dbReference>
<dbReference type="Gene3D" id="3.40.190.10">
    <property type="entry name" value="Periplasmic binding protein-like II"/>
    <property type="match status" value="2"/>
</dbReference>
<protein>
    <submittedName>
        <fullName evidence="1">ABC transporter, phosphonate, periplasmic substrate-binding protein</fullName>
    </submittedName>
</protein>
<dbReference type="AlphaFoldDB" id="A0A5E8CMF5"/>
<dbReference type="EMBL" id="CABVLZ010000004">
    <property type="protein sequence ID" value="VVU95250.1"/>
    <property type="molecule type" value="Genomic_DNA"/>
</dbReference>
<name>A0A5E8CMF5_9ZZZZ</name>
<reference evidence="1" key="1">
    <citation type="submission" date="2019-09" db="EMBL/GenBank/DDBJ databases">
        <authorList>
            <person name="Needham M D."/>
        </authorList>
    </citation>
    <scope>NUCLEOTIDE SEQUENCE</scope>
</reference>
<organism evidence="1">
    <name type="scientific">seawater metagenome</name>
    <dbReference type="NCBI Taxonomy" id="1561972"/>
    <lineage>
        <taxon>unclassified sequences</taxon>
        <taxon>metagenomes</taxon>
        <taxon>ecological metagenomes</taxon>
    </lineage>
</organism>
<dbReference type="Pfam" id="PF12974">
    <property type="entry name" value="Phosphonate-bd"/>
    <property type="match status" value="1"/>
</dbReference>
<proteinExistence type="predicted"/>
<accession>A0A5E8CMF5</accession>
<dbReference type="SUPFAM" id="SSF53850">
    <property type="entry name" value="Periplasmic binding protein-like II"/>
    <property type="match status" value="1"/>
</dbReference>
<evidence type="ECO:0000313" key="1">
    <source>
        <dbReference type="EMBL" id="VVU95250.1"/>
    </source>
</evidence>
<gene>
    <name evidence="1" type="ORF">CPAV1605_975</name>
</gene>
<sequence length="244" mass="28246">MSIVFKTYLTPSIPREIFIILAEYLEEQCNIKVNLIFETTSSGPKKGAMIEEDLAFMCTPPYYWLKESFTNNIELVPYAPVFEDSRNKNLPLYFSDILVHSDNQEIKSLNDLNQHVWAYNDTESLSGYFCIKNQMSNLKLICSGSHLNSIQMVQNKQADITCIDSNVLLYNKHDLKHIGTFGPHPVQPCIIRSDCKYKNEIIEAFKNINESNVILKLNELKISEFKKVDDDFYFNKYSIDNLLT</sequence>